<organism evidence="1">
    <name type="scientific">Mesocestoides corti</name>
    <name type="common">Flatworm</name>
    <dbReference type="NCBI Taxonomy" id="53468"/>
    <lineage>
        <taxon>Eukaryota</taxon>
        <taxon>Metazoa</taxon>
        <taxon>Spiralia</taxon>
        <taxon>Lophotrochozoa</taxon>
        <taxon>Platyhelminthes</taxon>
        <taxon>Cestoda</taxon>
        <taxon>Eucestoda</taxon>
        <taxon>Cyclophyllidea</taxon>
        <taxon>Mesocestoididae</taxon>
        <taxon>Mesocestoides</taxon>
    </lineage>
</organism>
<sequence length="46" mass="5179">MRRVAFVLWGACSHVGVSCNWGSLPYLQASTSFVSLDGFFGLWRRL</sequence>
<dbReference type="AlphaFoldDB" id="A0A5K3FPQ4"/>
<reference evidence="1" key="1">
    <citation type="submission" date="2019-11" db="UniProtKB">
        <authorList>
            <consortium name="WormBaseParasite"/>
        </authorList>
    </citation>
    <scope>IDENTIFICATION</scope>
</reference>
<proteinExistence type="predicted"/>
<dbReference type="WBParaSite" id="MCU_010068-RA">
    <property type="protein sequence ID" value="MCU_010068-RA"/>
    <property type="gene ID" value="MCU_010068"/>
</dbReference>
<dbReference type="PROSITE" id="PS51257">
    <property type="entry name" value="PROKAR_LIPOPROTEIN"/>
    <property type="match status" value="1"/>
</dbReference>
<accession>A0A5K3FPQ4</accession>
<evidence type="ECO:0000313" key="1">
    <source>
        <dbReference type="WBParaSite" id="MCU_010068-RA"/>
    </source>
</evidence>
<name>A0A5K3FPQ4_MESCO</name>
<protein>
    <submittedName>
        <fullName evidence="1">Secreted protein</fullName>
    </submittedName>
</protein>